<name>A0A6L6QF42_9BURK</name>
<accession>A0A6L6QF42</accession>
<sequence>MERIMYKTIVVHVSPVSGMPATFAVAAGLARGHGAHLVGTAVSGWLELNTLLAAGAPMAIMPAPDPELLRQEARSRLEAFERQCFEADVDSFESRLLDTSAVEALILESRYCDLLVAGTQDVADYGVLAPSRLPGRLVTQCVRPVLLVPPGLRQPPAKFDKIMIAWNGSPGASRALAFALPLIQRASQVYIAVANPEAERIDMGAEPGADLATYLARHHRSVQVLGLDTVQETGSALCDLARKHSIDLLVAGAYGHSRMHDWVLGSTTASLIEQSPVALLMTQ</sequence>
<dbReference type="Pfam" id="PF00582">
    <property type="entry name" value="Usp"/>
    <property type="match status" value="1"/>
</dbReference>
<dbReference type="EMBL" id="WNKX01000007">
    <property type="protein sequence ID" value="MTW11108.1"/>
    <property type="molecule type" value="Genomic_DNA"/>
</dbReference>
<comment type="caution">
    <text evidence="3">The sequence shown here is derived from an EMBL/GenBank/DDBJ whole genome shotgun (WGS) entry which is preliminary data.</text>
</comment>
<protein>
    <submittedName>
        <fullName evidence="3">Universal stress protein</fullName>
    </submittedName>
</protein>
<keyword evidence="4" id="KW-1185">Reference proteome</keyword>
<dbReference type="OrthoDB" id="9804721at2"/>
<evidence type="ECO:0000259" key="2">
    <source>
        <dbReference type="Pfam" id="PF00582"/>
    </source>
</evidence>
<dbReference type="PANTHER" id="PTHR46268:SF15">
    <property type="entry name" value="UNIVERSAL STRESS PROTEIN HP_0031"/>
    <property type="match status" value="1"/>
</dbReference>
<reference evidence="3 4" key="1">
    <citation type="submission" date="2019-11" db="EMBL/GenBank/DDBJ databases">
        <title>Type strains purchased from KCTC, JCM and DSMZ.</title>
        <authorList>
            <person name="Lu H."/>
        </authorList>
    </citation>
    <scope>NUCLEOTIDE SEQUENCE [LARGE SCALE GENOMIC DNA]</scope>
    <source>
        <strain evidence="3 4">JCM 31587</strain>
    </source>
</reference>
<feature type="domain" description="UspA" evidence="2">
    <location>
        <begin position="159"/>
        <end position="281"/>
    </location>
</feature>
<evidence type="ECO:0000313" key="3">
    <source>
        <dbReference type="EMBL" id="MTW11108.1"/>
    </source>
</evidence>
<dbReference type="CDD" id="cd00293">
    <property type="entry name" value="USP-like"/>
    <property type="match status" value="1"/>
</dbReference>
<comment type="similarity">
    <text evidence="1">Belongs to the universal stress protein A family.</text>
</comment>
<dbReference type="InterPro" id="IPR006016">
    <property type="entry name" value="UspA"/>
</dbReference>
<organism evidence="3 4">
    <name type="scientific">Massilia eburnea</name>
    <dbReference type="NCBI Taxonomy" id="1776165"/>
    <lineage>
        <taxon>Bacteria</taxon>
        <taxon>Pseudomonadati</taxon>
        <taxon>Pseudomonadota</taxon>
        <taxon>Betaproteobacteria</taxon>
        <taxon>Burkholderiales</taxon>
        <taxon>Oxalobacteraceae</taxon>
        <taxon>Telluria group</taxon>
        <taxon>Massilia</taxon>
    </lineage>
</organism>
<dbReference type="InterPro" id="IPR006015">
    <property type="entry name" value="Universal_stress_UspA"/>
</dbReference>
<dbReference type="PRINTS" id="PR01438">
    <property type="entry name" value="UNVRSLSTRESS"/>
</dbReference>
<gene>
    <name evidence="3" type="ORF">GM658_10885</name>
</gene>
<dbReference type="Gene3D" id="3.40.50.12370">
    <property type="match status" value="1"/>
</dbReference>
<dbReference type="SUPFAM" id="SSF52402">
    <property type="entry name" value="Adenine nucleotide alpha hydrolases-like"/>
    <property type="match status" value="2"/>
</dbReference>
<dbReference type="PANTHER" id="PTHR46268">
    <property type="entry name" value="STRESS RESPONSE PROTEIN NHAX"/>
    <property type="match status" value="1"/>
</dbReference>
<evidence type="ECO:0000256" key="1">
    <source>
        <dbReference type="ARBA" id="ARBA00008791"/>
    </source>
</evidence>
<proteinExistence type="inferred from homology"/>
<evidence type="ECO:0000313" key="4">
    <source>
        <dbReference type="Proteomes" id="UP000472320"/>
    </source>
</evidence>
<dbReference type="Proteomes" id="UP000472320">
    <property type="component" value="Unassembled WGS sequence"/>
</dbReference>
<dbReference type="AlphaFoldDB" id="A0A6L6QF42"/>